<sequence>MFGRYNLMSIKLSRVKSLYDACMQVVKNSMPPCSSVVRNEKEEIPQEIFTTSHKDLRKEGSYWLAKTSESCSVVAALIATVSFATSATVPGGLNDKTGSPVLEDKPAFNAFTISSLLSLCLSLTALALFFSIITSRFKVGEFSISLPRKLLLGLTSLFASIASALVSFCTGHTFLLNQQLRHVAYPLYATTCIPITIFALAQLPLYYDLVQGIAREVPQQTYME</sequence>
<feature type="transmembrane region" description="Helical" evidence="1">
    <location>
        <begin position="63"/>
        <end position="87"/>
    </location>
</feature>
<gene>
    <name evidence="3" type="ORF">PRUPE_1G007900</name>
</gene>
<dbReference type="PANTHER" id="PTHR24177:SF470">
    <property type="entry name" value="ANKYRIN REPEAT PROTEIN"/>
    <property type="match status" value="1"/>
</dbReference>
<dbReference type="InterPro" id="IPR026961">
    <property type="entry name" value="PGG_dom"/>
</dbReference>
<evidence type="ECO:0000313" key="4">
    <source>
        <dbReference type="Proteomes" id="UP000006882"/>
    </source>
</evidence>
<reference evidence="3 4" key="1">
    <citation type="journal article" date="2013" name="Nat. Genet.">
        <title>The high-quality draft genome of peach (Prunus persica) identifies unique patterns of genetic diversity, domestication and genome evolution.</title>
        <authorList>
            <consortium name="International Peach Genome Initiative"/>
            <person name="Verde I."/>
            <person name="Abbott A.G."/>
            <person name="Scalabrin S."/>
            <person name="Jung S."/>
            <person name="Shu S."/>
            <person name="Marroni F."/>
            <person name="Zhebentyayeva T."/>
            <person name="Dettori M.T."/>
            <person name="Grimwood J."/>
            <person name="Cattonaro F."/>
            <person name="Zuccolo A."/>
            <person name="Rossini L."/>
            <person name="Jenkins J."/>
            <person name="Vendramin E."/>
            <person name="Meisel L.A."/>
            <person name="Decroocq V."/>
            <person name="Sosinski B."/>
            <person name="Prochnik S."/>
            <person name="Mitros T."/>
            <person name="Policriti A."/>
            <person name="Cipriani G."/>
            <person name="Dondini L."/>
            <person name="Ficklin S."/>
            <person name="Goodstein D.M."/>
            <person name="Xuan P."/>
            <person name="Del Fabbro C."/>
            <person name="Aramini V."/>
            <person name="Copetti D."/>
            <person name="Gonzalez S."/>
            <person name="Horner D.S."/>
            <person name="Falchi R."/>
            <person name="Lucas S."/>
            <person name="Mica E."/>
            <person name="Maldonado J."/>
            <person name="Lazzari B."/>
            <person name="Bielenberg D."/>
            <person name="Pirona R."/>
            <person name="Miculan M."/>
            <person name="Barakat A."/>
            <person name="Testolin R."/>
            <person name="Stella A."/>
            <person name="Tartarini S."/>
            <person name="Tonutti P."/>
            <person name="Arus P."/>
            <person name="Orellana A."/>
            <person name="Wells C."/>
            <person name="Main D."/>
            <person name="Vizzotto G."/>
            <person name="Silva H."/>
            <person name="Salamini F."/>
            <person name="Schmutz J."/>
            <person name="Morgante M."/>
            <person name="Rokhsar D.S."/>
        </authorList>
    </citation>
    <scope>NUCLEOTIDE SEQUENCE [LARGE SCALE GENOMIC DNA]</scope>
    <source>
        <strain evidence="4">cv. Nemared</strain>
    </source>
</reference>
<keyword evidence="4" id="KW-1185">Reference proteome</keyword>
<feature type="transmembrane region" description="Helical" evidence="1">
    <location>
        <begin position="150"/>
        <end position="175"/>
    </location>
</feature>
<dbReference type="AlphaFoldDB" id="A0A251QTX2"/>
<dbReference type="Gramene" id="ONI26165">
    <property type="protein sequence ID" value="ONI26165"/>
    <property type="gene ID" value="PRUPE_1G007900"/>
</dbReference>
<organism evidence="3 4">
    <name type="scientific">Prunus persica</name>
    <name type="common">Peach</name>
    <name type="synonym">Amygdalus persica</name>
    <dbReference type="NCBI Taxonomy" id="3760"/>
    <lineage>
        <taxon>Eukaryota</taxon>
        <taxon>Viridiplantae</taxon>
        <taxon>Streptophyta</taxon>
        <taxon>Embryophyta</taxon>
        <taxon>Tracheophyta</taxon>
        <taxon>Spermatophyta</taxon>
        <taxon>Magnoliopsida</taxon>
        <taxon>eudicotyledons</taxon>
        <taxon>Gunneridae</taxon>
        <taxon>Pentapetalae</taxon>
        <taxon>rosids</taxon>
        <taxon>fabids</taxon>
        <taxon>Rosales</taxon>
        <taxon>Rosaceae</taxon>
        <taxon>Amygdaloideae</taxon>
        <taxon>Amygdaleae</taxon>
        <taxon>Prunus</taxon>
    </lineage>
</organism>
<feature type="transmembrane region" description="Helical" evidence="1">
    <location>
        <begin position="107"/>
        <end position="130"/>
    </location>
</feature>
<dbReference type="STRING" id="3760.A0A251QTX2"/>
<feature type="domain" description="PGG" evidence="2">
    <location>
        <begin position="63"/>
        <end position="173"/>
    </location>
</feature>
<dbReference type="eggNOG" id="KOG0504">
    <property type="taxonomic scope" value="Eukaryota"/>
</dbReference>
<dbReference type="Pfam" id="PF13962">
    <property type="entry name" value="PGG"/>
    <property type="match status" value="1"/>
</dbReference>
<proteinExistence type="predicted"/>
<dbReference type="PANTHER" id="PTHR24177">
    <property type="entry name" value="CASKIN"/>
    <property type="match status" value="1"/>
</dbReference>
<keyword evidence="1" id="KW-0812">Transmembrane</keyword>
<protein>
    <recommendedName>
        <fullName evidence="2">PGG domain-containing protein</fullName>
    </recommendedName>
</protein>
<dbReference type="GO" id="GO:0016020">
    <property type="term" value="C:membrane"/>
    <property type="evidence" value="ECO:0000318"/>
    <property type="project" value="GO_Central"/>
</dbReference>
<dbReference type="EMBL" id="CM007651">
    <property type="protein sequence ID" value="ONI26165.1"/>
    <property type="molecule type" value="Genomic_DNA"/>
</dbReference>
<dbReference type="Proteomes" id="UP000006882">
    <property type="component" value="Chromosome G1"/>
</dbReference>
<feature type="transmembrane region" description="Helical" evidence="1">
    <location>
        <begin position="187"/>
        <end position="207"/>
    </location>
</feature>
<name>A0A251QTX2_PRUPE</name>
<accession>A0A251QTX2</accession>
<keyword evidence="1" id="KW-1133">Transmembrane helix</keyword>
<keyword evidence="1" id="KW-0472">Membrane</keyword>
<evidence type="ECO:0000259" key="2">
    <source>
        <dbReference type="Pfam" id="PF13962"/>
    </source>
</evidence>
<evidence type="ECO:0000313" key="3">
    <source>
        <dbReference type="EMBL" id="ONI26165.1"/>
    </source>
</evidence>
<evidence type="ECO:0000256" key="1">
    <source>
        <dbReference type="SAM" id="Phobius"/>
    </source>
</evidence>